<dbReference type="CDD" id="cd03244">
    <property type="entry name" value="ABCC_MRP_domain2"/>
    <property type="match status" value="1"/>
</dbReference>
<dbReference type="CDD" id="cd18606">
    <property type="entry name" value="ABC_6TM_YOR1_D2_like"/>
    <property type="match status" value="1"/>
</dbReference>
<evidence type="ECO:0000256" key="10">
    <source>
        <dbReference type="SAM" id="Phobius"/>
    </source>
</evidence>
<evidence type="ECO:0000313" key="13">
    <source>
        <dbReference type="EMBL" id="KAK2605701.1"/>
    </source>
</evidence>
<evidence type="ECO:0000313" key="14">
    <source>
        <dbReference type="Proteomes" id="UP001265746"/>
    </source>
</evidence>
<dbReference type="Gene3D" id="3.40.50.300">
    <property type="entry name" value="P-loop containing nucleotide triphosphate hydrolases"/>
    <property type="match status" value="2"/>
</dbReference>
<evidence type="ECO:0000256" key="4">
    <source>
        <dbReference type="ARBA" id="ARBA00022741"/>
    </source>
</evidence>
<feature type="transmembrane region" description="Helical" evidence="10">
    <location>
        <begin position="930"/>
        <end position="956"/>
    </location>
</feature>
<dbReference type="Pfam" id="PF00005">
    <property type="entry name" value="ABC_tran"/>
    <property type="match status" value="2"/>
</dbReference>
<dbReference type="PROSITE" id="PS50929">
    <property type="entry name" value="ABC_TM1F"/>
    <property type="match status" value="2"/>
</dbReference>
<feature type="transmembrane region" description="Helical" evidence="10">
    <location>
        <begin position="1156"/>
        <end position="1173"/>
    </location>
</feature>
<sequence>MAPESKFTEVDLGDGVEAVNPGNDLNADENEQGSSRLEPLSTESAGHLAAHTHLEADTSGPDRKQSQSSLQSSSSRTISQSTLSGADEESLGKNRRDTSPPAYQDVELQRRESDASTITASSEVAVGKQETREERAAGKGFFSWLTRTRPPPSYPSERTVSPEYTAGILSRLTFQWMSPMMSVGFRRPLKINDIWLLNPDRSVEAHAELVSAAFKEGVEAGYKAPLFWALYSTFKAEFLFGGLCRLISDLFVVGSPYTLRYLIQFALESYYANFEGVEPPPVSHGYGLVFGIVCMQVIQSFCTNHFFYNGHMVGGQTRAVLITAIFNKSLRISGRAKNGIKPPSFSDTQATLVADEGNQPGQENKTEQALEQRGKAKKAKSQKGSAVAETGWSNGRVIGLMAIDSARIDAAAGLIHTVWTAPLITIIAVALLIVNLSYSALAGLAILIVAMVFLAKTVGNLYVRRKMINQITDKRVGLTQEVLSAVRLVKYFGWETSFVERIIGLRATETTALQFFMAFRNIVTAVSQTVPIFAAMLSFVTYATTHSGLSPAVVFSSMAIFNSLRSPLTYLPVCLGMAVDAWASMQRIQEYLLEEEQEVFKVESSLESAIQVDDATFTWEKQASNVLPPAAGTGEKYGSKMTLVADDLPFSLERVNIDINRGELIAVIGGVGSGKTSLLAALTGDMRKTHGSVVWGGSKAVCAQYAWIQNATVKNNIIFGSQVDEEWYRIVVHACSLTADFETLPHGDATEIGERGINLSGGQKQRISLARAVYSKADILLLDDPLSAVDPYVGKFIFETAICGLLGHKTRVLATHQMHVLSQCDRIVWMENGRIRAVDSYLNLMVNNKEFSAMVHERAAAAQQNSEATADSAIPTAAVSTTTTTSAAAAKAAKAAAGKLKDLMSTEDQNTKSIPWSVYISYITSADNMLLVGLIVPLLCLAQGLNILSSLWLAWWSQDKYGLPENTYIGIYVMLCVTQALFLYAFGICLAITCTSSSNHMLNKALRKILHAPIAFFDTTPLGRITNRFSKDVDVMDYSLTEALRLYCISIAMVISIFALILSYFYWFICALVPVIIIFFFSAAYYRSSAREVKRYEAVLRSVVFARFTEGLSGVSCIRSYDSQDRFVKTIKMAIDNMDSANYLTFSNQRWLNMRLDLVGVILILTVGIVVVQERFTQSPAISGLVLSYILGATQVLQFIVRQFADVENAMNATERLYSYGKDIPQEGSVVNNGVIPRPPTSAWPFAGEITFDNVRMRYRPDLPEVLRGFSLQVGGSERIGIIGRTGAGKSSLIGALFRMQELSSGSITIDGEDISQLPLGALRSRLSIIPQDTTLFRGTVRSNLDPFNTCSEWQLIHALQQAYLGSLNLDDKVEEEGLNFSLGQRQLLALARVLVRGSRIVVCDEATSNVDLETDEKIQSTMLQAFKGKTVLTIAHRIRTIINYDRICVMHQGQIIELGTPKELWELGGVFRGMCERSGIGEEEFTEVVMVLIFAAGGIMAWVHRHRIEQALGVI</sequence>
<dbReference type="PANTHER" id="PTHR24223:SF464">
    <property type="entry name" value="ABC-TYPE TRANSPORTER CICA"/>
    <property type="match status" value="1"/>
</dbReference>
<feature type="domain" description="ABC transporter" evidence="11">
    <location>
        <begin position="1250"/>
        <end position="1478"/>
    </location>
</feature>
<dbReference type="InterPro" id="IPR050173">
    <property type="entry name" value="ABC_transporter_C-like"/>
</dbReference>
<dbReference type="PROSITE" id="PS00211">
    <property type="entry name" value="ABC_TRANSPORTER_1"/>
    <property type="match status" value="2"/>
</dbReference>
<organism evidence="13 14">
    <name type="scientific">Phomopsis amygdali</name>
    <name type="common">Fusicoccum amygdali</name>
    <dbReference type="NCBI Taxonomy" id="1214568"/>
    <lineage>
        <taxon>Eukaryota</taxon>
        <taxon>Fungi</taxon>
        <taxon>Dikarya</taxon>
        <taxon>Ascomycota</taxon>
        <taxon>Pezizomycotina</taxon>
        <taxon>Sordariomycetes</taxon>
        <taxon>Sordariomycetidae</taxon>
        <taxon>Diaporthales</taxon>
        <taxon>Diaporthaceae</taxon>
        <taxon>Diaporthe</taxon>
    </lineage>
</organism>
<feature type="transmembrane region" description="Helical" evidence="10">
    <location>
        <begin position="1044"/>
        <end position="1060"/>
    </location>
</feature>
<accession>A0AAD9SDZ7</accession>
<dbReference type="PANTHER" id="PTHR24223">
    <property type="entry name" value="ATP-BINDING CASSETTE SUB-FAMILY C"/>
    <property type="match status" value="1"/>
</dbReference>
<evidence type="ECO:0000256" key="5">
    <source>
        <dbReference type="ARBA" id="ARBA00022840"/>
    </source>
</evidence>
<evidence type="ECO:0000256" key="6">
    <source>
        <dbReference type="ARBA" id="ARBA00022989"/>
    </source>
</evidence>
<dbReference type="GO" id="GO:0016887">
    <property type="term" value="F:ATP hydrolysis activity"/>
    <property type="evidence" value="ECO:0007669"/>
    <property type="project" value="InterPro"/>
</dbReference>
<dbReference type="GO" id="GO:0005524">
    <property type="term" value="F:ATP binding"/>
    <property type="evidence" value="ECO:0007669"/>
    <property type="project" value="UniProtKB-KW"/>
</dbReference>
<dbReference type="PROSITE" id="PS50893">
    <property type="entry name" value="ABC_TRANSPORTER_2"/>
    <property type="match status" value="2"/>
</dbReference>
<dbReference type="SMART" id="SM00382">
    <property type="entry name" value="AAA"/>
    <property type="match status" value="2"/>
</dbReference>
<dbReference type="FunFam" id="3.40.50.300:FF:000997">
    <property type="entry name" value="Multidrug resistance-associated protein 1"/>
    <property type="match status" value="1"/>
</dbReference>
<dbReference type="InterPro" id="IPR036640">
    <property type="entry name" value="ABC1_TM_sf"/>
</dbReference>
<feature type="transmembrane region" description="Helical" evidence="10">
    <location>
        <begin position="1066"/>
        <end position="1086"/>
    </location>
</feature>
<name>A0AAD9SDZ7_PHOAM</name>
<feature type="compositionally biased region" description="Low complexity" evidence="9">
    <location>
        <begin position="66"/>
        <end position="84"/>
    </location>
</feature>
<evidence type="ECO:0000256" key="3">
    <source>
        <dbReference type="ARBA" id="ARBA00022692"/>
    </source>
</evidence>
<evidence type="ECO:0000259" key="11">
    <source>
        <dbReference type="PROSITE" id="PS50893"/>
    </source>
</evidence>
<evidence type="ECO:0000259" key="12">
    <source>
        <dbReference type="PROSITE" id="PS50929"/>
    </source>
</evidence>
<dbReference type="CDD" id="cd03250">
    <property type="entry name" value="ABCC_MRP_domain1"/>
    <property type="match status" value="1"/>
</dbReference>
<evidence type="ECO:0000256" key="2">
    <source>
        <dbReference type="ARBA" id="ARBA00022448"/>
    </source>
</evidence>
<proteinExistence type="predicted"/>
<comment type="subcellular location">
    <subcellularLocation>
        <location evidence="1">Membrane</location>
        <topology evidence="1">Multi-pass membrane protein</topology>
    </subcellularLocation>
</comment>
<feature type="domain" description="ABC transmembrane type-1" evidence="12">
    <location>
        <begin position="934"/>
        <end position="1209"/>
    </location>
</feature>
<feature type="region of interest" description="Disordered" evidence="9">
    <location>
        <begin position="1"/>
        <end position="133"/>
    </location>
</feature>
<keyword evidence="4" id="KW-0547">Nucleotide-binding</keyword>
<feature type="transmembrane region" description="Helical" evidence="10">
    <location>
        <begin position="440"/>
        <end position="463"/>
    </location>
</feature>
<feature type="region of interest" description="Disordered" evidence="9">
    <location>
        <begin position="356"/>
        <end position="382"/>
    </location>
</feature>
<reference evidence="13" key="1">
    <citation type="submission" date="2023-06" db="EMBL/GenBank/DDBJ databases">
        <authorList>
            <person name="Noh H."/>
        </authorList>
    </citation>
    <scope>NUCLEOTIDE SEQUENCE</scope>
    <source>
        <strain evidence="13">DUCC20226</strain>
    </source>
</reference>
<dbReference type="Pfam" id="PF00664">
    <property type="entry name" value="ABC_membrane"/>
    <property type="match status" value="2"/>
</dbReference>
<feature type="compositionally biased region" description="Basic and acidic residues" evidence="9">
    <location>
        <begin position="364"/>
        <end position="374"/>
    </location>
</feature>
<dbReference type="SUPFAM" id="SSF52540">
    <property type="entry name" value="P-loop containing nucleoside triphosphate hydrolases"/>
    <property type="match status" value="2"/>
</dbReference>
<feature type="compositionally biased region" description="Basic and acidic residues" evidence="9">
    <location>
        <begin position="52"/>
        <end position="65"/>
    </location>
</feature>
<keyword evidence="8" id="KW-0325">Glycoprotein</keyword>
<evidence type="ECO:0000256" key="8">
    <source>
        <dbReference type="ARBA" id="ARBA00023180"/>
    </source>
</evidence>
<dbReference type="SUPFAM" id="SSF90123">
    <property type="entry name" value="ABC transporter transmembrane region"/>
    <property type="match status" value="2"/>
</dbReference>
<evidence type="ECO:0000256" key="1">
    <source>
        <dbReference type="ARBA" id="ARBA00004141"/>
    </source>
</evidence>
<dbReference type="InterPro" id="IPR027417">
    <property type="entry name" value="P-loop_NTPase"/>
</dbReference>
<dbReference type="EMBL" id="JAUJFL010000004">
    <property type="protein sequence ID" value="KAK2605701.1"/>
    <property type="molecule type" value="Genomic_DNA"/>
</dbReference>
<keyword evidence="14" id="KW-1185">Reference proteome</keyword>
<dbReference type="InterPro" id="IPR003439">
    <property type="entry name" value="ABC_transporter-like_ATP-bd"/>
</dbReference>
<protein>
    <submittedName>
        <fullName evidence="13">Uncharacterized protein</fullName>
    </submittedName>
</protein>
<keyword evidence="2" id="KW-0813">Transport</keyword>
<dbReference type="FunFam" id="3.40.50.300:FF:000630">
    <property type="entry name" value="ATP-binding cassette (ABC) transporter, putative"/>
    <property type="match status" value="1"/>
</dbReference>
<dbReference type="InterPro" id="IPR017871">
    <property type="entry name" value="ABC_transporter-like_CS"/>
</dbReference>
<dbReference type="InterPro" id="IPR003593">
    <property type="entry name" value="AAA+_ATPase"/>
</dbReference>
<dbReference type="GO" id="GO:0140359">
    <property type="term" value="F:ABC-type transporter activity"/>
    <property type="evidence" value="ECO:0007669"/>
    <property type="project" value="InterPro"/>
</dbReference>
<evidence type="ECO:0000256" key="9">
    <source>
        <dbReference type="SAM" id="MobiDB-lite"/>
    </source>
</evidence>
<comment type="caution">
    <text evidence="13">The sequence shown here is derived from an EMBL/GenBank/DDBJ whole genome shotgun (WGS) entry which is preliminary data.</text>
</comment>
<evidence type="ECO:0000256" key="7">
    <source>
        <dbReference type="ARBA" id="ARBA00023136"/>
    </source>
</evidence>
<feature type="domain" description="ABC transporter" evidence="11">
    <location>
        <begin position="610"/>
        <end position="857"/>
    </location>
</feature>
<feature type="transmembrane region" description="Helical" evidence="10">
    <location>
        <begin position="968"/>
        <end position="994"/>
    </location>
</feature>
<dbReference type="Proteomes" id="UP001265746">
    <property type="component" value="Unassembled WGS sequence"/>
</dbReference>
<dbReference type="InterPro" id="IPR011527">
    <property type="entry name" value="ABC1_TM_dom"/>
</dbReference>
<dbReference type="GO" id="GO:0016020">
    <property type="term" value="C:membrane"/>
    <property type="evidence" value="ECO:0007669"/>
    <property type="project" value="UniProtKB-SubCell"/>
</dbReference>
<feature type="domain" description="ABC transmembrane type-1" evidence="12">
    <location>
        <begin position="239"/>
        <end position="580"/>
    </location>
</feature>
<keyword evidence="5" id="KW-0067">ATP-binding</keyword>
<keyword evidence="7 10" id="KW-0472">Membrane</keyword>
<keyword evidence="6 10" id="KW-1133">Transmembrane helix</keyword>
<dbReference type="FunFam" id="1.20.1560.10:FF:000010">
    <property type="entry name" value="Multidrug resistance-associated ABC transporter"/>
    <property type="match status" value="1"/>
</dbReference>
<feature type="transmembrane region" description="Helical" evidence="10">
    <location>
        <begin position="410"/>
        <end position="434"/>
    </location>
</feature>
<gene>
    <name evidence="13" type="ORF">N8I77_008523</name>
</gene>
<keyword evidence="3 10" id="KW-0812">Transmembrane</keyword>
<dbReference type="CDD" id="cd18597">
    <property type="entry name" value="ABC_6TM_YOR1_D1_like"/>
    <property type="match status" value="1"/>
</dbReference>
<dbReference type="Gene3D" id="1.20.1560.10">
    <property type="entry name" value="ABC transporter type 1, transmembrane domain"/>
    <property type="match status" value="2"/>
</dbReference>